<name>A0A7C3PP59_9CYAN</name>
<evidence type="ECO:0000259" key="9">
    <source>
        <dbReference type="PROSITE" id="PS50110"/>
    </source>
</evidence>
<dbReference type="SUPFAM" id="SSF47384">
    <property type="entry name" value="Homodimeric domain of signal transducing histidine kinase"/>
    <property type="match status" value="1"/>
</dbReference>
<keyword evidence="6" id="KW-0902">Two-component regulatory system</keyword>
<dbReference type="Pfam" id="PF00072">
    <property type="entry name" value="Response_reg"/>
    <property type="match status" value="1"/>
</dbReference>
<organism evidence="10">
    <name type="scientific">Oscillatoriales cyanobacterium SpSt-418</name>
    <dbReference type="NCBI Taxonomy" id="2282169"/>
    <lineage>
        <taxon>Bacteria</taxon>
        <taxon>Bacillati</taxon>
        <taxon>Cyanobacteriota</taxon>
        <taxon>Cyanophyceae</taxon>
        <taxon>Oscillatoriophycideae</taxon>
        <taxon>Oscillatoriales</taxon>
    </lineage>
</organism>
<comment type="caution">
    <text evidence="10">The sequence shown here is derived from an EMBL/GenBank/DDBJ whole genome shotgun (WGS) entry which is preliminary data.</text>
</comment>
<feature type="modified residue" description="4-aspartylphosphate" evidence="7">
    <location>
        <position position="62"/>
    </location>
</feature>
<dbReference type="SMART" id="SM00448">
    <property type="entry name" value="REC"/>
    <property type="match status" value="1"/>
</dbReference>
<dbReference type="SMART" id="SM00388">
    <property type="entry name" value="HisKA"/>
    <property type="match status" value="1"/>
</dbReference>
<evidence type="ECO:0000256" key="4">
    <source>
        <dbReference type="ARBA" id="ARBA00022679"/>
    </source>
</evidence>
<evidence type="ECO:0000256" key="1">
    <source>
        <dbReference type="ARBA" id="ARBA00000085"/>
    </source>
</evidence>
<evidence type="ECO:0000256" key="7">
    <source>
        <dbReference type="PROSITE-ProRule" id="PRU00169"/>
    </source>
</evidence>
<protein>
    <recommendedName>
        <fullName evidence="2">histidine kinase</fullName>
        <ecNumber evidence="2">2.7.13.3</ecNumber>
    </recommendedName>
</protein>
<evidence type="ECO:0000259" key="8">
    <source>
        <dbReference type="PROSITE" id="PS50109"/>
    </source>
</evidence>
<dbReference type="PROSITE" id="PS50109">
    <property type="entry name" value="HIS_KIN"/>
    <property type="match status" value="1"/>
</dbReference>
<keyword evidence="4" id="KW-0808">Transferase</keyword>
<dbReference type="InterPro" id="IPR029016">
    <property type="entry name" value="GAF-like_dom_sf"/>
</dbReference>
<dbReference type="Gene3D" id="1.10.287.130">
    <property type="match status" value="1"/>
</dbReference>
<dbReference type="Gene3D" id="3.30.450.40">
    <property type="match status" value="1"/>
</dbReference>
<feature type="domain" description="Histidine kinase" evidence="8">
    <location>
        <begin position="355"/>
        <end position="578"/>
    </location>
</feature>
<accession>A0A7C3PP59</accession>
<dbReference type="Gene3D" id="3.40.50.2300">
    <property type="match status" value="1"/>
</dbReference>
<dbReference type="SMART" id="SM00065">
    <property type="entry name" value="GAF"/>
    <property type="match status" value="1"/>
</dbReference>
<dbReference type="CDD" id="cd00082">
    <property type="entry name" value="HisKA"/>
    <property type="match status" value="1"/>
</dbReference>
<feature type="domain" description="Response regulatory" evidence="9">
    <location>
        <begin position="5"/>
        <end position="128"/>
    </location>
</feature>
<dbReference type="SUPFAM" id="SSF55781">
    <property type="entry name" value="GAF domain-like"/>
    <property type="match status" value="1"/>
</dbReference>
<dbReference type="PANTHER" id="PTHR43547">
    <property type="entry name" value="TWO-COMPONENT HISTIDINE KINASE"/>
    <property type="match status" value="1"/>
</dbReference>
<dbReference type="InterPro" id="IPR005467">
    <property type="entry name" value="His_kinase_dom"/>
</dbReference>
<dbReference type="InterPro" id="IPR003594">
    <property type="entry name" value="HATPase_dom"/>
</dbReference>
<evidence type="ECO:0000313" key="10">
    <source>
        <dbReference type="EMBL" id="HFM97821.1"/>
    </source>
</evidence>
<dbReference type="GO" id="GO:0000155">
    <property type="term" value="F:phosphorelay sensor kinase activity"/>
    <property type="evidence" value="ECO:0007669"/>
    <property type="project" value="InterPro"/>
</dbReference>
<dbReference type="SUPFAM" id="SSF55874">
    <property type="entry name" value="ATPase domain of HSP90 chaperone/DNA topoisomerase II/histidine kinase"/>
    <property type="match status" value="1"/>
</dbReference>
<dbReference type="EC" id="2.7.13.3" evidence="2"/>
<dbReference type="Pfam" id="PF02518">
    <property type="entry name" value="HATPase_c"/>
    <property type="match status" value="1"/>
</dbReference>
<dbReference type="InterPro" id="IPR004358">
    <property type="entry name" value="Sig_transdc_His_kin-like_C"/>
</dbReference>
<sequence length="581" mass="66238">MSKPVIICVDDEPTVLESLKIELKRILNGSCLIETAEGGEAALELIGELQEEEYEVALVLADYIMPDIKGDELLRQIHARSPHTLSIMISGQADLDGVSNAIRAARLFRYIPKPWQPDDLRSSVLEAVQSFLQDRKLDLQAKQLRQLYRQVQEFNVELEQQVEERTAKLGRILEFEAMHRRITNKMRESLDESQILQTVVQELATELELNYCVLTLYNLERQTAEVGYECIRTQLPLARRTVIQIDPNSNLYSQILQGKSLHCCILPLSSDLYTELDRELTVFICPLRDEQKTLGDIWLFKPCSQVFDDLEIQTIEQLADQCVITLRQSRLYQLSLKQVQELERLSLVKDEFLSSISHELRSPMATIQTAIQMLDIVLQSPQISSSELQTALRYLQILKQEAHRETCLINDLLDMARLEAGAAPLNITTINLALWLSIITEPFVERTRNQQQHLIVETSTDLADLTTDPSYLERALSELLHNACKYTPIGKTIQLGVQMNGTSFQISVKNFGVEIPATEQSRIFDKFYRITKLDQRKQGGTGLGLALVKKQIERLQGTIQVNSEPGWTMFTIQIPDLSQMV</sequence>
<dbReference type="AlphaFoldDB" id="A0A7C3PP59"/>
<comment type="catalytic activity">
    <reaction evidence="1">
        <text>ATP + protein L-histidine = ADP + protein N-phospho-L-histidine.</text>
        <dbReference type="EC" id="2.7.13.3"/>
    </reaction>
</comment>
<dbReference type="Pfam" id="PF00512">
    <property type="entry name" value="HisKA"/>
    <property type="match status" value="1"/>
</dbReference>
<dbReference type="Pfam" id="PF01590">
    <property type="entry name" value="GAF"/>
    <property type="match status" value="1"/>
</dbReference>
<dbReference type="EMBL" id="DSRU01000112">
    <property type="protein sequence ID" value="HFM97821.1"/>
    <property type="molecule type" value="Genomic_DNA"/>
</dbReference>
<dbReference type="PRINTS" id="PR00344">
    <property type="entry name" value="BCTRLSENSOR"/>
</dbReference>
<dbReference type="InterPro" id="IPR003661">
    <property type="entry name" value="HisK_dim/P_dom"/>
</dbReference>
<gene>
    <name evidence="10" type="ORF">ENR64_08630</name>
</gene>
<evidence type="ECO:0000256" key="5">
    <source>
        <dbReference type="ARBA" id="ARBA00022777"/>
    </source>
</evidence>
<dbReference type="Gene3D" id="3.30.565.10">
    <property type="entry name" value="Histidine kinase-like ATPase, C-terminal domain"/>
    <property type="match status" value="1"/>
</dbReference>
<dbReference type="SUPFAM" id="SSF52172">
    <property type="entry name" value="CheY-like"/>
    <property type="match status" value="1"/>
</dbReference>
<proteinExistence type="predicted"/>
<keyword evidence="3 7" id="KW-0597">Phosphoprotein</keyword>
<evidence type="ECO:0000256" key="6">
    <source>
        <dbReference type="ARBA" id="ARBA00023012"/>
    </source>
</evidence>
<dbReference type="PROSITE" id="PS50110">
    <property type="entry name" value="RESPONSE_REGULATORY"/>
    <property type="match status" value="1"/>
</dbReference>
<evidence type="ECO:0000256" key="3">
    <source>
        <dbReference type="ARBA" id="ARBA00022553"/>
    </source>
</evidence>
<dbReference type="InterPro" id="IPR036097">
    <property type="entry name" value="HisK_dim/P_sf"/>
</dbReference>
<dbReference type="InterPro" id="IPR003018">
    <property type="entry name" value="GAF"/>
</dbReference>
<dbReference type="SMART" id="SM00387">
    <property type="entry name" value="HATPase_c"/>
    <property type="match status" value="1"/>
</dbReference>
<keyword evidence="5" id="KW-0418">Kinase</keyword>
<dbReference type="PANTHER" id="PTHR43547:SF2">
    <property type="entry name" value="HYBRID SIGNAL TRANSDUCTION HISTIDINE KINASE C"/>
    <property type="match status" value="1"/>
</dbReference>
<dbReference type="InterPro" id="IPR011006">
    <property type="entry name" value="CheY-like_superfamily"/>
</dbReference>
<dbReference type="InterPro" id="IPR036890">
    <property type="entry name" value="HATPase_C_sf"/>
</dbReference>
<dbReference type="InterPro" id="IPR001789">
    <property type="entry name" value="Sig_transdc_resp-reg_receiver"/>
</dbReference>
<evidence type="ECO:0000256" key="2">
    <source>
        <dbReference type="ARBA" id="ARBA00012438"/>
    </source>
</evidence>
<reference evidence="10" key="1">
    <citation type="journal article" date="2020" name="mSystems">
        <title>Genome- and Community-Level Interaction Insights into Carbon Utilization and Element Cycling Functions of Hydrothermarchaeota in Hydrothermal Sediment.</title>
        <authorList>
            <person name="Zhou Z."/>
            <person name="Liu Y."/>
            <person name="Xu W."/>
            <person name="Pan J."/>
            <person name="Luo Z.H."/>
            <person name="Li M."/>
        </authorList>
    </citation>
    <scope>NUCLEOTIDE SEQUENCE [LARGE SCALE GENOMIC DNA]</scope>
    <source>
        <strain evidence="10">SpSt-418</strain>
    </source>
</reference>